<feature type="compositionally biased region" description="Low complexity" evidence="1">
    <location>
        <begin position="126"/>
        <end position="160"/>
    </location>
</feature>
<evidence type="ECO:0000256" key="2">
    <source>
        <dbReference type="SAM" id="Phobius"/>
    </source>
</evidence>
<evidence type="ECO:0000313" key="4">
    <source>
        <dbReference type="Proteomes" id="UP001448614"/>
    </source>
</evidence>
<sequence length="358" mass="35547">MEDPTTLAINLTYLGTLGLAVLMFLGLGLIIIITLVVAGVGRLLSIILLAMVGIFPKKETTRIVQLPPRPARVPDPVTGGDTPAVADSPLDDLAYLETGSTERVQAAATLAPAAAPARATAVPAGSASAPVRPAEAPVGSAEAPSASAEKPAKEPAAAPEPAAPKRDLLGGVRRRLSGTAAGLKDGAWKDKVDPRNLPKPAEVKSVVEHQTAHHPIVVAATKEPPVLAKDWADAVAEADRRAAARAQAGQPPAIKVTVRDIGEPTPSSSSAKQGPNSPDASAKPGGGNGGGNSRNGVGDNGGGTSSGGTGGASKNGAGNGASNASGSDAKKSGPNTSKNGKSPSPIRKGSLSSASRNS</sequence>
<comment type="caution">
    <text evidence="3">The sequence shown here is derived from an EMBL/GenBank/DDBJ whole genome shotgun (WGS) entry which is preliminary data.</text>
</comment>
<dbReference type="Proteomes" id="UP001448614">
    <property type="component" value="Unassembled WGS sequence"/>
</dbReference>
<protein>
    <submittedName>
        <fullName evidence="3">Uncharacterized protein</fullName>
    </submittedName>
</protein>
<keyword evidence="2" id="KW-0472">Membrane</keyword>
<name>A0ABV0GS50_PAENI</name>
<feature type="compositionally biased region" description="Gly residues" evidence="1">
    <location>
        <begin position="284"/>
        <end position="319"/>
    </location>
</feature>
<accession>A0ABV0GS50</accession>
<feature type="compositionally biased region" description="Polar residues" evidence="1">
    <location>
        <begin position="265"/>
        <end position="279"/>
    </location>
</feature>
<dbReference type="EMBL" id="JBBMFV010000004">
    <property type="protein sequence ID" value="MEO3941375.1"/>
    <property type="molecule type" value="Genomic_DNA"/>
</dbReference>
<feature type="transmembrane region" description="Helical" evidence="2">
    <location>
        <begin position="31"/>
        <end position="55"/>
    </location>
</feature>
<keyword evidence="4" id="KW-1185">Reference proteome</keyword>
<organism evidence="3 4">
    <name type="scientific">Paenarthrobacter nicotinovorans</name>
    <name type="common">Arthrobacter nicotinovorans</name>
    <dbReference type="NCBI Taxonomy" id="29320"/>
    <lineage>
        <taxon>Bacteria</taxon>
        <taxon>Bacillati</taxon>
        <taxon>Actinomycetota</taxon>
        <taxon>Actinomycetes</taxon>
        <taxon>Micrococcales</taxon>
        <taxon>Micrococcaceae</taxon>
        <taxon>Paenarthrobacter</taxon>
    </lineage>
</organism>
<dbReference type="RefSeq" id="WP_026542046.1">
    <property type="nucleotide sequence ID" value="NZ_JBBMFV010000004.1"/>
</dbReference>
<keyword evidence="2" id="KW-1133">Transmembrane helix</keyword>
<evidence type="ECO:0000256" key="1">
    <source>
        <dbReference type="SAM" id="MobiDB-lite"/>
    </source>
</evidence>
<gene>
    <name evidence="3" type="ORF">V3C41_09860</name>
</gene>
<feature type="transmembrane region" description="Helical" evidence="2">
    <location>
        <begin position="7"/>
        <end position="25"/>
    </location>
</feature>
<reference evidence="3 4" key="1">
    <citation type="journal article" date="2024" name="Appl. Microbiol. Biotechnol.">
        <title>Biosynthetic gene clusters with biotechnological applications in novel Antarctic isolates from Actinomycetota.</title>
        <authorList>
            <person name="Bruna P."/>
            <person name="Nunez-Montero K."/>
            <person name="Contreras M.J."/>
            <person name="Leal K."/>
            <person name="Garcia M."/>
            <person name="Abanto M."/>
            <person name="Barrientos L."/>
        </authorList>
    </citation>
    <scope>NUCLEOTIDE SEQUENCE [LARGE SCALE GENOMIC DNA]</scope>
    <source>
        <strain evidence="3 4">Se16.17</strain>
    </source>
</reference>
<feature type="compositionally biased region" description="Basic and acidic residues" evidence="1">
    <location>
        <begin position="186"/>
        <end position="198"/>
    </location>
</feature>
<evidence type="ECO:0000313" key="3">
    <source>
        <dbReference type="EMBL" id="MEO3941375.1"/>
    </source>
</evidence>
<feature type="region of interest" description="Disordered" evidence="1">
    <location>
        <begin position="126"/>
        <end position="171"/>
    </location>
</feature>
<proteinExistence type="predicted"/>
<keyword evidence="2" id="KW-0812">Transmembrane</keyword>
<feature type="region of interest" description="Disordered" evidence="1">
    <location>
        <begin position="179"/>
        <end position="198"/>
    </location>
</feature>
<feature type="region of interest" description="Disordered" evidence="1">
    <location>
        <begin position="234"/>
        <end position="358"/>
    </location>
</feature>